<keyword evidence="1" id="KW-0812">Transmembrane</keyword>
<dbReference type="EMBL" id="KP085016">
    <property type="protein sequence ID" value="AIZ97090.1"/>
    <property type="molecule type" value="Genomic_DNA"/>
</dbReference>
<keyword evidence="1" id="KW-0472">Membrane</keyword>
<feature type="transmembrane region" description="Helical" evidence="1">
    <location>
        <begin position="61"/>
        <end position="81"/>
    </location>
</feature>
<name>A0A0A7NUX6_9CHLR</name>
<feature type="transmembrane region" description="Helical" evidence="1">
    <location>
        <begin position="6"/>
        <end position="23"/>
    </location>
</feature>
<reference evidence="2" key="1">
    <citation type="submission" date="2014-10" db="EMBL/GenBank/DDBJ databases">
        <title>Reductive dehalogenase homologous genes as biomarkers for distinguishing populations of Dehalococcoides in mixed dechlorinating cultures and in groundwater.</title>
        <authorList>
            <person name="Perez-De-Mora A."/>
            <person name="Zila A."/>
            <person name="Mcmaster M.L."/>
            <person name="Liang X."/>
            <person name="Dworatzek S."/>
            <person name="Edwards E.A."/>
        </authorList>
    </citation>
    <scope>NUCLEOTIDE SEQUENCE</scope>
</reference>
<evidence type="ECO:0000313" key="6">
    <source>
        <dbReference type="Proteomes" id="UP000249146"/>
    </source>
</evidence>
<sequence length="93" mass="10211">MWGIIFAIVVASVVTWLVSWALSHKIAIKWFEWLLAAIGLVFLGAAFQHTLGEAYEGLYKAAWLGLLIMGGIGVVLIAVTIQSIRRRNNSQNG</sequence>
<dbReference type="Proteomes" id="UP000248786">
    <property type="component" value="Unassembled WGS sequence"/>
</dbReference>
<feature type="transmembrane region" description="Helical" evidence="1">
    <location>
        <begin position="30"/>
        <end position="49"/>
    </location>
</feature>
<keyword evidence="1" id="KW-1133">Transmembrane helix</keyword>
<evidence type="ECO:0000313" key="5">
    <source>
        <dbReference type="Proteomes" id="UP000248786"/>
    </source>
</evidence>
<evidence type="ECO:0000313" key="2">
    <source>
        <dbReference type="EMBL" id="AIZ97090.1"/>
    </source>
</evidence>
<dbReference type="Proteomes" id="UP000249146">
    <property type="component" value="Unassembled WGS sequence"/>
</dbReference>
<dbReference type="EMBL" id="QGLD01000016">
    <property type="protein sequence ID" value="RAL70085.1"/>
    <property type="molecule type" value="Genomic_DNA"/>
</dbReference>
<evidence type="ECO:0000313" key="4">
    <source>
        <dbReference type="EMBL" id="RAL70085.1"/>
    </source>
</evidence>
<dbReference type="EMBL" id="QGLC01000018">
    <property type="protein sequence ID" value="RAL68901.1"/>
    <property type="molecule type" value="Genomic_DNA"/>
</dbReference>
<dbReference type="AlphaFoldDB" id="A0A0A7NUX6"/>
<reference evidence="5 6" key="2">
    <citation type="submission" date="2018-05" db="EMBL/GenBank/DDBJ databases">
        <title>Draft genome sequences of Dehalococcoides mccartyi strains RC and KS.</title>
        <authorList>
            <person name="Higgins S.A."/>
            <person name="Padilla-Crespo E."/>
            <person name="Loeffler F.E."/>
        </authorList>
    </citation>
    <scope>NUCLEOTIDE SEQUENCE [LARGE SCALE GENOMIC DNA]</scope>
    <source>
        <strain evidence="4 5">KS</strain>
        <strain evidence="3 6">RC</strain>
    </source>
</reference>
<gene>
    <name evidence="2" type="primary">rdhB16</name>
    <name evidence="4" type="ORF">C1G86_1409</name>
    <name evidence="3" type="ORF">C1G87_1372</name>
</gene>
<organism evidence="2">
    <name type="scientific">Dehalococcoides mccartyi</name>
    <dbReference type="NCBI Taxonomy" id="61435"/>
    <lineage>
        <taxon>Bacteria</taxon>
        <taxon>Bacillati</taxon>
        <taxon>Chloroflexota</taxon>
        <taxon>Dehalococcoidia</taxon>
        <taxon>Dehalococcoidales</taxon>
        <taxon>Dehalococcoidaceae</taxon>
        <taxon>Dehalococcoides</taxon>
    </lineage>
</organism>
<dbReference type="RefSeq" id="WP_015407276.1">
    <property type="nucleotide sequence ID" value="NZ_JSWM01000005.1"/>
</dbReference>
<proteinExistence type="predicted"/>
<protein>
    <submittedName>
        <fullName evidence="2">Putative anchoring protein KB1rdhB16</fullName>
    </submittedName>
    <submittedName>
        <fullName evidence="3">Tetrachloroethene reductive dehalogenase TceA membrane-bound subunit</fullName>
    </submittedName>
</protein>
<evidence type="ECO:0000256" key="1">
    <source>
        <dbReference type="SAM" id="Phobius"/>
    </source>
</evidence>
<evidence type="ECO:0000313" key="3">
    <source>
        <dbReference type="EMBL" id="RAL68901.1"/>
    </source>
</evidence>
<accession>A0A0A7NUX6</accession>